<organism evidence="1 2">
    <name type="scientific">Ephemerocybe angulata</name>
    <dbReference type="NCBI Taxonomy" id="980116"/>
    <lineage>
        <taxon>Eukaryota</taxon>
        <taxon>Fungi</taxon>
        <taxon>Dikarya</taxon>
        <taxon>Basidiomycota</taxon>
        <taxon>Agaricomycotina</taxon>
        <taxon>Agaricomycetes</taxon>
        <taxon>Agaricomycetidae</taxon>
        <taxon>Agaricales</taxon>
        <taxon>Agaricineae</taxon>
        <taxon>Psathyrellaceae</taxon>
        <taxon>Ephemerocybe</taxon>
    </lineage>
</organism>
<dbReference type="EMBL" id="JAACJK010000065">
    <property type="protein sequence ID" value="KAF5335000.1"/>
    <property type="molecule type" value="Genomic_DNA"/>
</dbReference>
<evidence type="ECO:0000313" key="1">
    <source>
        <dbReference type="EMBL" id="KAF5335000.1"/>
    </source>
</evidence>
<proteinExistence type="predicted"/>
<evidence type="ECO:0000313" key="2">
    <source>
        <dbReference type="Proteomes" id="UP000541558"/>
    </source>
</evidence>
<reference evidence="1 2" key="1">
    <citation type="journal article" date="2020" name="ISME J.">
        <title>Uncovering the hidden diversity of litter-decomposition mechanisms in mushroom-forming fungi.</title>
        <authorList>
            <person name="Floudas D."/>
            <person name="Bentzer J."/>
            <person name="Ahren D."/>
            <person name="Johansson T."/>
            <person name="Persson P."/>
            <person name="Tunlid A."/>
        </authorList>
    </citation>
    <scope>NUCLEOTIDE SEQUENCE [LARGE SCALE GENOMIC DNA]</scope>
    <source>
        <strain evidence="1 2">CBS 175.51</strain>
    </source>
</reference>
<name>A0A8H5C4D2_9AGAR</name>
<dbReference type="Proteomes" id="UP000541558">
    <property type="component" value="Unassembled WGS sequence"/>
</dbReference>
<gene>
    <name evidence="1" type="ORF">D9611_009990</name>
</gene>
<dbReference type="AlphaFoldDB" id="A0A8H5C4D2"/>
<accession>A0A8H5C4D2</accession>
<keyword evidence="2" id="KW-1185">Reference proteome</keyword>
<comment type="caution">
    <text evidence="1">The sequence shown here is derived from an EMBL/GenBank/DDBJ whole genome shotgun (WGS) entry which is preliminary data.</text>
</comment>
<sequence length="399" mass="44308">MVQRFSSAFRRVVQYVRSSSSSIPTRALGLLVSRRVPRGLALDAISAAQKTHGSIQQFRLNSSSAGQHDIQHRKGRRVSNLDPERLVKSDIIALSGLAHPSVNFGTSTGGTCQLTYYRSMATGHKAVHNPFPPGRGFFYFRSRPGLPAGAGEIRFRLVDAGSPSDSATELFARGRDLLDRRGHMPWRLHMLQIYNSKIYRPLLSLLLQQGLISQAQTRDAGKRAFARGHMVLKHNSTILDTISDTFVIRLPMYTSRITFIHEECVAPSVQAGFELFWRYAQGPGPVKGSDAPSRVYEGYAALRFELKKVDRIKDFYNVKEGQVVLVLRVVQLFDPVGPDGLPVFLPEGGDFVQGQVAGRYWCMPLDRALKYGILTPSSLKILEELYLSNCALTKSVATG</sequence>
<dbReference type="OrthoDB" id="2750929at2759"/>
<protein>
    <submittedName>
        <fullName evidence="1">Uncharacterized protein</fullName>
    </submittedName>
</protein>